<reference evidence="2 3" key="1">
    <citation type="journal article" date="2014" name="PLoS Genet.">
        <title>Phylogenetically driven sequencing of extremely halophilic archaea reveals strategies for static and dynamic osmo-response.</title>
        <authorList>
            <person name="Becker E.A."/>
            <person name="Seitzer P.M."/>
            <person name="Tritt A."/>
            <person name="Larsen D."/>
            <person name="Krusor M."/>
            <person name="Yao A.I."/>
            <person name="Wu D."/>
            <person name="Madern D."/>
            <person name="Eisen J.A."/>
            <person name="Darling A.E."/>
            <person name="Facciotti M.T."/>
        </authorList>
    </citation>
    <scope>NUCLEOTIDE SEQUENCE [LARGE SCALE GENOMIC DNA]</scope>
    <source>
        <strain evidence="2 3">DSM 19288</strain>
    </source>
</reference>
<evidence type="ECO:0000313" key="2">
    <source>
        <dbReference type="EMBL" id="ELZ44574.1"/>
    </source>
</evidence>
<accession>M0EDS4</accession>
<sequence length="82" mass="8130">MRNPLSPAALLEGASGSSYVRSLVVGTVGVLLLLGVVGLAFPGSVAGDLAGIVFSTSTAKSTARLAAPIVLCLLYTSLRGLA</sequence>
<evidence type="ECO:0000256" key="1">
    <source>
        <dbReference type="SAM" id="Phobius"/>
    </source>
</evidence>
<comment type="caution">
    <text evidence="2">The sequence shown here is derived from an EMBL/GenBank/DDBJ whole genome shotgun (WGS) entry which is preliminary data.</text>
</comment>
<dbReference type="AlphaFoldDB" id="M0EDS4"/>
<dbReference type="STRING" id="1227465.C463_08089"/>
<gene>
    <name evidence="2" type="ORF">C463_08089</name>
</gene>
<name>M0EDS4_9EURY</name>
<feature type="transmembrane region" description="Helical" evidence="1">
    <location>
        <begin position="20"/>
        <end position="41"/>
    </location>
</feature>
<keyword evidence="3" id="KW-1185">Reference proteome</keyword>
<protein>
    <submittedName>
        <fullName evidence="2">Inner-membrane translocator</fullName>
    </submittedName>
</protein>
<organism evidence="2 3">
    <name type="scientific">Halorubrum californiense DSM 19288</name>
    <dbReference type="NCBI Taxonomy" id="1227465"/>
    <lineage>
        <taxon>Archaea</taxon>
        <taxon>Methanobacteriati</taxon>
        <taxon>Methanobacteriota</taxon>
        <taxon>Stenosarchaea group</taxon>
        <taxon>Halobacteria</taxon>
        <taxon>Halobacteriales</taxon>
        <taxon>Haloferacaceae</taxon>
        <taxon>Halorubrum</taxon>
    </lineage>
</organism>
<feature type="transmembrane region" description="Helical" evidence="1">
    <location>
        <begin position="61"/>
        <end position="78"/>
    </location>
</feature>
<keyword evidence="1" id="KW-0812">Transmembrane</keyword>
<evidence type="ECO:0000313" key="3">
    <source>
        <dbReference type="Proteomes" id="UP000011586"/>
    </source>
</evidence>
<feature type="non-terminal residue" evidence="2">
    <location>
        <position position="82"/>
    </location>
</feature>
<keyword evidence="1" id="KW-0472">Membrane</keyword>
<proteinExistence type="predicted"/>
<dbReference type="Proteomes" id="UP000011586">
    <property type="component" value="Unassembled WGS sequence"/>
</dbReference>
<keyword evidence="1" id="KW-1133">Transmembrane helix</keyword>
<dbReference type="EMBL" id="AOJK01000037">
    <property type="protein sequence ID" value="ELZ44574.1"/>
    <property type="molecule type" value="Genomic_DNA"/>
</dbReference>